<feature type="signal peptide" evidence="1">
    <location>
        <begin position="1"/>
        <end position="22"/>
    </location>
</feature>
<feature type="chain" id="PRO_5037588340" evidence="1">
    <location>
        <begin position="23"/>
        <end position="1074"/>
    </location>
</feature>
<protein>
    <submittedName>
        <fullName evidence="3">Carboxypeptidase regulatory-like domain-containing protein</fullName>
    </submittedName>
</protein>
<organism evidence="3 4">
    <name type="scientific">Jilunia laotingensis</name>
    <dbReference type="NCBI Taxonomy" id="2763675"/>
    <lineage>
        <taxon>Bacteria</taxon>
        <taxon>Pseudomonadati</taxon>
        <taxon>Bacteroidota</taxon>
        <taxon>Bacteroidia</taxon>
        <taxon>Bacteroidales</taxon>
        <taxon>Bacteroidaceae</taxon>
        <taxon>Jilunia</taxon>
    </lineage>
</organism>
<evidence type="ECO:0000313" key="4">
    <source>
        <dbReference type="Proteomes" id="UP000651085"/>
    </source>
</evidence>
<keyword evidence="4" id="KW-1185">Reference proteome</keyword>
<feature type="domain" description="SpaA-like prealbumin fold" evidence="2">
    <location>
        <begin position="180"/>
        <end position="258"/>
    </location>
</feature>
<dbReference type="SUPFAM" id="SSF49464">
    <property type="entry name" value="Carboxypeptidase regulatory domain-like"/>
    <property type="match status" value="1"/>
</dbReference>
<evidence type="ECO:0000256" key="1">
    <source>
        <dbReference type="SAM" id="SignalP"/>
    </source>
</evidence>
<dbReference type="InterPro" id="IPR026444">
    <property type="entry name" value="Secre_tail"/>
</dbReference>
<dbReference type="Pfam" id="PF17802">
    <property type="entry name" value="SpaA"/>
    <property type="match status" value="1"/>
</dbReference>
<dbReference type="RefSeq" id="WP_262433855.1">
    <property type="nucleotide sequence ID" value="NZ_JACRTF010000001.1"/>
</dbReference>
<dbReference type="Gene3D" id="2.60.40.1120">
    <property type="entry name" value="Carboxypeptidase-like, regulatory domain"/>
    <property type="match status" value="2"/>
</dbReference>
<dbReference type="Gene3D" id="2.60.120.200">
    <property type="match status" value="2"/>
</dbReference>
<dbReference type="Proteomes" id="UP000651085">
    <property type="component" value="Unassembled WGS sequence"/>
</dbReference>
<dbReference type="AlphaFoldDB" id="A0A926F489"/>
<accession>A0A926F489</accession>
<evidence type="ECO:0000259" key="2">
    <source>
        <dbReference type="Pfam" id="PF17802"/>
    </source>
</evidence>
<evidence type="ECO:0000313" key="3">
    <source>
        <dbReference type="EMBL" id="MBC8592682.1"/>
    </source>
</evidence>
<name>A0A926F489_9BACT</name>
<keyword evidence="3" id="KW-0121">Carboxypeptidase</keyword>
<reference evidence="3" key="1">
    <citation type="submission" date="2020-08" db="EMBL/GenBank/DDBJ databases">
        <title>Genome public.</title>
        <authorList>
            <person name="Liu C."/>
            <person name="Sun Q."/>
        </authorList>
    </citation>
    <scope>NUCLEOTIDE SEQUENCE</scope>
    <source>
        <strain evidence="3">N12</strain>
    </source>
</reference>
<comment type="caution">
    <text evidence="3">The sequence shown here is derived from an EMBL/GenBank/DDBJ whole genome shotgun (WGS) entry which is preliminary data.</text>
</comment>
<proteinExistence type="predicted"/>
<dbReference type="SUPFAM" id="SSF49478">
    <property type="entry name" value="Cna protein B-type domain"/>
    <property type="match status" value="2"/>
</dbReference>
<dbReference type="EMBL" id="JACRTF010000001">
    <property type="protein sequence ID" value="MBC8592682.1"/>
    <property type="molecule type" value="Genomic_DNA"/>
</dbReference>
<gene>
    <name evidence="3" type="ORF">H8744_05345</name>
</gene>
<dbReference type="InterPro" id="IPR008969">
    <property type="entry name" value="CarboxyPept-like_regulatory"/>
</dbReference>
<keyword evidence="3" id="KW-0645">Protease</keyword>
<dbReference type="GO" id="GO:0004180">
    <property type="term" value="F:carboxypeptidase activity"/>
    <property type="evidence" value="ECO:0007669"/>
    <property type="project" value="UniProtKB-KW"/>
</dbReference>
<keyword evidence="1" id="KW-0732">Signal</keyword>
<dbReference type="Pfam" id="PF13620">
    <property type="entry name" value="CarboxypepD_reg"/>
    <property type="match status" value="1"/>
</dbReference>
<keyword evidence="3" id="KW-0378">Hydrolase</keyword>
<sequence>MKHLNYLFIMLLLTFWGTRVQASVTNETDHFFCGFDSEEEFNLWKIIDNNGPASNGNSVWWWDNSGGAFISTAPDIGIDDWLISPEIVLTGGKQYVIKTKFYSDFTGFIRFTMGSTAEPDGQTTIIKELENHSEESYLKFSLPENIESGKYFFGLYLSAKAWSGSALIKSFEVAEDKDGQLEVAVVNKDNQKAIEGVEVSLSGSFYDTQNFTTSAEGKCNYENLTAGTYCLNATLDGYFPIEKKEINIGENETVNCTVEMTPIPLSTVSGTVVDEDNNPIANAQVTLVGEKAHETTTNKDGAFTFNEVRSPYEHNIYKLSILKDFKVPHYADIDVTDATVTLNSIILKDLINAPTNICTDLTEKGMFVSWMMPVGEKVFAHDNANFEGTYRINSSYALTGVSFADPMVLTNMTWAATEVEDELIDIYVFPINKDGSLSMTPLYEAKKVPMINYDYEDIVKWNEYNFPEPIVAPNGCICAIGHENGFNILLDYKCDTQNSLVSSSEDEGWRFSSVSNFFIRAKGLALSTDLSPANQAKLIRSMSTPMIKKAPAKQIENQRFSYSIWRFDSSNKENQEAWTEIAKDIKELYCIDKGFNSLDQGTYQYAVQTVYKGEKASEICYSPEIDHKMYTQLTVVLSPNTAIDFSKGATIKLTNNDNEELVYTATAQSSIVIFDQVRKGSYMVSVTKEGFQTANSNLVIDSQNSYKTVIELQLAPVAPFNLKAEQTEGTNDVQLKWNEEFGIFEDFEGMEDFALNPAGEVGWTYVDKDGGTTYGVAQCEQSPYENMYAPMAYMAFNPTATTPNLLEYVQPHSGNKVLIDVSLENGGVNDDYIFSPELSFESDFTLRFYAASGFYAALGNEEFMVGYTTEEAQPENVIWLTEKPQTVGGIWTEFVYNMPKEARHTVIRCVSNQHMFFMLDDIFIGQREPEVFAMATFNVYLDEELVETTTQRSVTFNNLSEGKHIAKVQAVYPMYDYSSKQYSEFTELLFTVEAGGGTGINTNNAEVLYTYNTETGIITPGNSTKMIEMIDTQGRCCASCQSNETINTNGFTEGIYILKITTENQVSFSKILVK</sequence>
<dbReference type="NCBIfam" id="TIGR04183">
    <property type="entry name" value="Por_Secre_tail"/>
    <property type="match status" value="1"/>
</dbReference>
<dbReference type="InterPro" id="IPR041033">
    <property type="entry name" value="SpaA_PFL_dom_1"/>
</dbReference>